<feature type="binding site" evidence="11">
    <location>
        <begin position="307"/>
        <end position="309"/>
    </location>
    <ligand>
        <name>substrate</name>
    </ligand>
</feature>
<dbReference type="GO" id="GO:0006046">
    <property type="term" value="P:N-acetylglucosamine catabolic process"/>
    <property type="evidence" value="ECO:0007669"/>
    <property type="project" value="TreeGrafter"/>
</dbReference>
<proteinExistence type="inferred from homology"/>
<dbReference type="EMBL" id="JACXJA010000017">
    <property type="protein sequence ID" value="MBD2863241.1"/>
    <property type="molecule type" value="Genomic_DNA"/>
</dbReference>
<organism evidence="14 15">
    <name type="scientific">Paenibacillus oceani</name>
    <dbReference type="NCBI Taxonomy" id="2772510"/>
    <lineage>
        <taxon>Bacteria</taxon>
        <taxon>Bacillati</taxon>
        <taxon>Bacillota</taxon>
        <taxon>Bacilli</taxon>
        <taxon>Bacillales</taxon>
        <taxon>Paenibacillaceae</taxon>
        <taxon>Paenibacillus</taxon>
    </lineage>
</organism>
<dbReference type="PANTHER" id="PTHR11113:SF14">
    <property type="entry name" value="N-ACETYLGLUCOSAMINE-6-PHOSPHATE DEACETYLASE"/>
    <property type="match status" value="1"/>
</dbReference>
<feature type="binding site" evidence="11">
    <location>
        <position position="254"/>
    </location>
    <ligand>
        <name>substrate</name>
    </ligand>
</feature>
<keyword evidence="6 9" id="KW-0119">Carbohydrate metabolism</keyword>
<dbReference type="Proteomes" id="UP000639396">
    <property type="component" value="Unassembled WGS sequence"/>
</dbReference>
<evidence type="ECO:0000256" key="7">
    <source>
        <dbReference type="ARBA" id="ARBA00047647"/>
    </source>
</evidence>
<dbReference type="InterPro" id="IPR006680">
    <property type="entry name" value="Amidohydro-rel"/>
</dbReference>
<feature type="binding site" evidence="11">
    <location>
        <begin position="222"/>
        <end position="223"/>
    </location>
    <ligand>
        <name>substrate</name>
    </ligand>
</feature>
<evidence type="ECO:0000313" key="14">
    <source>
        <dbReference type="EMBL" id="MBD2863241.1"/>
    </source>
</evidence>
<dbReference type="AlphaFoldDB" id="A0A927CBJ1"/>
<keyword evidence="15" id="KW-1185">Reference proteome</keyword>
<evidence type="ECO:0000256" key="1">
    <source>
        <dbReference type="ARBA" id="ARBA00010716"/>
    </source>
</evidence>
<feature type="binding site" evidence="11">
    <location>
        <position position="230"/>
    </location>
    <ligand>
        <name>substrate</name>
    </ligand>
</feature>
<evidence type="ECO:0000256" key="10">
    <source>
        <dbReference type="PIRSR" id="PIRSR038994-1"/>
    </source>
</evidence>
<dbReference type="FunFam" id="3.20.20.140:FF:000004">
    <property type="entry name" value="N-acetylglucosamine-6-phosphate deacetylase"/>
    <property type="match status" value="1"/>
</dbReference>
<dbReference type="EC" id="3.5.1.25" evidence="2"/>
<dbReference type="PANTHER" id="PTHR11113">
    <property type="entry name" value="N-ACETYLGLUCOSAMINE-6-PHOSPHATE DEACETYLASE"/>
    <property type="match status" value="1"/>
</dbReference>
<comment type="pathway">
    <text evidence="8">Amino-sugar metabolism; N-acetylneuraminate degradation; D-fructose 6-phosphate from N-acetylneuraminate: step 4/5.</text>
</comment>
<reference evidence="14" key="1">
    <citation type="submission" date="2020-09" db="EMBL/GenBank/DDBJ databases">
        <title>A novel bacterium of genus Paenibacillus, isolated from South China Sea.</title>
        <authorList>
            <person name="Huang H."/>
            <person name="Mo K."/>
            <person name="Hu Y."/>
        </authorList>
    </citation>
    <scope>NUCLEOTIDE SEQUENCE</scope>
    <source>
        <strain evidence="14">IB182363</strain>
    </source>
</reference>
<comment type="caution">
    <text evidence="14">The sequence shown here is derived from an EMBL/GenBank/DDBJ whole genome shotgun (WGS) entry which is preliminary data.</text>
</comment>
<evidence type="ECO:0000259" key="13">
    <source>
        <dbReference type="Pfam" id="PF01979"/>
    </source>
</evidence>
<comment type="catalytic activity">
    <reaction evidence="7">
        <text>N-acetyl-D-glucosamine 6-phosphate + H2O = D-glucosamine 6-phosphate + acetate</text>
        <dbReference type="Rhea" id="RHEA:22936"/>
        <dbReference type="ChEBI" id="CHEBI:15377"/>
        <dbReference type="ChEBI" id="CHEBI:30089"/>
        <dbReference type="ChEBI" id="CHEBI:57513"/>
        <dbReference type="ChEBI" id="CHEBI:58725"/>
        <dbReference type="EC" id="3.5.1.25"/>
    </reaction>
</comment>
<comment type="similarity">
    <text evidence="1 9">Belongs to the metallo-dependent hydrolases superfamily. NagA family.</text>
</comment>
<evidence type="ECO:0000256" key="9">
    <source>
        <dbReference type="PIRNR" id="PIRNR038994"/>
    </source>
</evidence>
<sequence length="388" mass="41196">MGETIWVNATLYTEHRVIENGRMIVTESGTIRALGDELLPIPAHARVCDCRGALLVPGFIDVHVHGGNGFGMMEGTHEALDGMSRYHARHGTTAFLATTSTADMETIKQALRNAASHVGLTAGAELAGIHLEGPYLDVKRRGAQSEAFLKLPSGSEIDELLEVAGGHLRLVTLAPEIEGGLQAVKQFAERGVTVSAGHSDATFALMKEAVSLGVSHTTHHFNGMSPMHHREPGLAGAGLLMDKLTTELICDGIHVHPAVVKLLFEMKGPGNVCMITDAVSPAGLPDGAYGSVVVRAGEVMLKDGSTLAGSSLTMLQALKNAIKFTGYPLEKLLPSMTSVPARQVRLDKVKGSLSPGKHADFLLLTRELELISTYVRGGEVYYAGLDEA</sequence>
<dbReference type="SUPFAM" id="SSF51556">
    <property type="entry name" value="Metallo-dependent hydrolases"/>
    <property type="match status" value="1"/>
</dbReference>
<accession>A0A927CBJ1</accession>
<dbReference type="GO" id="GO:0046872">
    <property type="term" value="F:metal ion binding"/>
    <property type="evidence" value="ECO:0007669"/>
    <property type="project" value="UniProtKB-KW"/>
</dbReference>
<evidence type="ECO:0000256" key="6">
    <source>
        <dbReference type="ARBA" id="ARBA00023277"/>
    </source>
</evidence>
<dbReference type="PIRSF" id="PIRSF038994">
    <property type="entry name" value="NagA"/>
    <property type="match status" value="1"/>
</dbReference>
<dbReference type="RefSeq" id="WP_190928847.1">
    <property type="nucleotide sequence ID" value="NZ_JACXJA010000017.1"/>
</dbReference>
<comment type="cofactor">
    <cofactor evidence="12">
        <name>a divalent metal cation</name>
        <dbReference type="ChEBI" id="CHEBI:60240"/>
    </cofactor>
    <text evidence="12">Binds 1 divalent metal cation per subunit.</text>
</comment>
<dbReference type="SUPFAM" id="SSF51338">
    <property type="entry name" value="Composite domain of metallo-dependent hydrolases"/>
    <property type="match status" value="1"/>
</dbReference>
<protein>
    <recommendedName>
        <fullName evidence="3">N-acetylglucosamine-6-phosphate deacetylase</fullName>
        <ecNumber evidence="2">3.5.1.25</ecNumber>
    </recommendedName>
</protein>
<dbReference type="GO" id="GO:0008448">
    <property type="term" value="F:N-acetylglucosamine-6-phosphate deacetylase activity"/>
    <property type="evidence" value="ECO:0007669"/>
    <property type="project" value="UniProtKB-EC"/>
</dbReference>
<evidence type="ECO:0000256" key="5">
    <source>
        <dbReference type="ARBA" id="ARBA00022801"/>
    </source>
</evidence>
<dbReference type="CDD" id="cd00854">
    <property type="entry name" value="NagA"/>
    <property type="match status" value="1"/>
</dbReference>
<evidence type="ECO:0000313" key="15">
    <source>
        <dbReference type="Proteomes" id="UP000639396"/>
    </source>
</evidence>
<keyword evidence="4 12" id="KW-0479">Metal-binding</keyword>
<feature type="active site" description="Proton donor/acceptor" evidence="10">
    <location>
        <position position="277"/>
    </location>
</feature>
<evidence type="ECO:0000256" key="8">
    <source>
        <dbReference type="ARBA" id="ARBA00060590"/>
    </source>
</evidence>
<evidence type="ECO:0000256" key="4">
    <source>
        <dbReference type="ARBA" id="ARBA00022723"/>
    </source>
</evidence>
<dbReference type="InterPro" id="IPR032466">
    <property type="entry name" value="Metal_Hydrolase"/>
</dbReference>
<evidence type="ECO:0000256" key="3">
    <source>
        <dbReference type="ARBA" id="ARBA00018029"/>
    </source>
</evidence>
<feature type="binding site" evidence="11">
    <location>
        <position position="143"/>
    </location>
    <ligand>
        <name>substrate</name>
    </ligand>
</feature>
<evidence type="ECO:0000256" key="2">
    <source>
        <dbReference type="ARBA" id="ARBA00011899"/>
    </source>
</evidence>
<dbReference type="Pfam" id="PF01979">
    <property type="entry name" value="Amidohydro_1"/>
    <property type="match status" value="1"/>
</dbReference>
<name>A0A927CBJ1_9BACL</name>
<evidence type="ECO:0000256" key="11">
    <source>
        <dbReference type="PIRSR" id="PIRSR038994-2"/>
    </source>
</evidence>
<dbReference type="InterPro" id="IPR003764">
    <property type="entry name" value="GlcNAc_6-P_deAcase"/>
</dbReference>
<dbReference type="Gene3D" id="2.30.40.10">
    <property type="entry name" value="Urease, subunit C, domain 1"/>
    <property type="match status" value="1"/>
</dbReference>
<feature type="domain" description="Amidohydrolase-related" evidence="13">
    <location>
        <begin position="55"/>
        <end position="377"/>
    </location>
</feature>
<feature type="binding site" evidence="12">
    <location>
        <position position="132"/>
    </location>
    <ligand>
        <name>Zn(2+)</name>
        <dbReference type="ChEBI" id="CHEBI:29105"/>
    </ligand>
</feature>
<dbReference type="NCBIfam" id="TIGR00221">
    <property type="entry name" value="nagA"/>
    <property type="match status" value="1"/>
</dbReference>
<evidence type="ECO:0000256" key="12">
    <source>
        <dbReference type="PIRSR" id="PIRSR038994-3"/>
    </source>
</evidence>
<gene>
    <name evidence="14" type="primary">nagA</name>
    <name evidence="14" type="ORF">IDH45_14705</name>
</gene>
<dbReference type="InterPro" id="IPR011059">
    <property type="entry name" value="Metal-dep_hydrolase_composite"/>
</dbReference>
<feature type="binding site" evidence="12">
    <location>
        <position position="219"/>
    </location>
    <ligand>
        <name>Zn(2+)</name>
        <dbReference type="ChEBI" id="CHEBI:29105"/>
    </ligand>
</feature>
<feature type="binding site" evidence="12">
    <location>
        <position position="198"/>
    </location>
    <ligand>
        <name>Zn(2+)</name>
        <dbReference type="ChEBI" id="CHEBI:29105"/>
    </ligand>
</feature>
<keyword evidence="5 9" id="KW-0378">Hydrolase</keyword>
<dbReference type="Gene3D" id="3.20.20.140">
    <property type="entry name" value="Metal-dependent hydrolases"/>
    <property type="match status" value="1"/>
</dbReference>